<reference evidence="1 2" key="1">
    <citation type="submission" date="2019-02" db="EMBL/GenBank/DDBJ databases">
        <title>Deep-cultivation of Planctomycetes and their phenomic and genomic characterization uncovers novel biology.</title>
        <authorList>
            <person name="Wiegand S."/>
            <person name="Jogler M."/>
            <person name="Boedeker C."/>
            <person name="Pinto D."/>
            <person name="Vollmers J."/>
            <person name="Rivas-Marin E."/>
            <person name="Kohn T."/>
            <person name="Peeters S.H."/>
            <person name="Heuer A."/>
            <person name="Rast P."/>
            <person name="Oberbeckmann S."/>
            <person name="Bunk B."/>
            <person name="Jeske O."/>
            <person name="Meyerdierks A."/>
            <person name="Storesund J.E."/>
            <person name="Kallscheuer N."/>
            <person name="Luecker S."/>
            <person name="Lage O.M."/>
            <person name="Pohl T."/>
            <person name="Merkel B.J."/>
            <person name="Hornburger P."/>
            <person name="Mueller R.-W."/>
            <person name="Bruemmer F."/>
            <person name="Labrenz M."/>
            <person name="Spormann A.M."/>
            <person name="Op den Camp H."/>
            <person name="Overmann J."/>
            <person name="Amann R."/>
            <person name="Jetten M.S.M."/>
            <person name="Mascher T."/>
            <person name="Medema M.H."/>
            <person name="Devos D.P."/>
            <person name="Kaster A.-K."/>
            <person name="Ovreas L."/>
            <person name="Rohde M."/>
            <person name="Galperin M.Y."/>
            <person name="Jogler C."/>
        </authorList>
    </citation>
    <scope>NUCLEOTIDE SEQUENCE [LARGE SCALE GENOMIC DNA]</scope>
    <source>
        <strain evidence="1 2">Spa11</strain>
    </source>
</reference>
<dbReference type="KEGG" id="bmei:Spa11_24740"/>
<gene>
    <name evidence="1" type="ORF">Spa11_24740</name>
</gene>
<sequence length="102" mass="11398">MPAHLGCQKLPPTKVARLFKLRGDGLSLSQVAKRLECHRNTVWNYEQRKAENVAFLETLKGSTAMRCPECGVVCKMPCVLCLTREATKIPCSNRSDMGECNE</sequence>
<dbReference type="RefSeq" id="WP_145112544.1">
    <property type="nucleotide sequence ID" value="NZ_CP036349.1"/>
</dbReference>
<protein>
    <submittedName>
        <fullName evidence="1">Uncharacterized protein</fullName>
    </submittedName>
</protein>
<dbReference type="Proteomes" id="UP000316426">
    <property type="component" value="Chromosome"/>
</dbReference>
<proteinExistence type="predicted"/>
<name>A0A518K922_9BACT</name>
<keyword evidence="2" id="KW-1185">Reference proteome</keyword>
<evidence type="ECO:0000313" key="1">
    <source>
        <dbReference type="EMBL" id="QDV74273.1"/>
    </source>
</evidence>
<dbReference type="AlphaFoldDB" id="A0A518K922"/>
<dbReference type="EMBL" id="CP036349">
    <property type="protein sequence ID" value="QDV74273.1"/>
    <property type="molecule type" value="Genomic_DNA"/>
</dbReference>
<accession>A0A518K922</accession>
<dbReference type="Gene3D" id="1.10.10.60">
    <property type="entry name" value="Homeodomain-like"/>
    <property type="match status" value="1"/>
</dbReference>
<organism evidence="1 2">
    <name type="scientific">Botrimarina mediterranea</name>
    <dbReference type="NCBI Taxonomy" id="2528022"/>
    <lineage>
        <taxon>Bacteria</taxon>
        <taxon>Pseudomonadati</taxon>
        <taxon>Planctomycetota</taxon>
        <taxon>Planctomycetia</taxon>
        <taxon>Pirellulales</taxon>
        <taxon>Lacipirellulaceae</taxon>
        <taxon>Botrimarina</taxon>
    </lineage>
</organism>
<evidence type="ECO:0000313" key="2">
    <source>
        <dbReference type="Proteomes" id="UP000316426"/>
    </source>
</evidence>